<evidence type="ECO:0000256" key="1">
    <source>
        <dbReference type="SAM" id="MobiDB-lite"/>
    </source>
</evidence>
<proteinExistence type="predicted"/>
<evidence type="ECO:0000313" key="2">
    <source>
        <dbReference type="EMBL" id="RUO38709.1"/>
    </source>
</evidence>
<evidence type="ECO:0000313" key="3">
    <source>
        <dbReference type="Proteomes" id="UP000286934"/>
    </source>
</evidence>
<gene>
    <name evidence="2" type="ORF">CWE13_03435</name>
</gene>
<keyword evidence="3" id="KW-1185">Reference proteome</keyword>
<evidence type="ECO:0008006" key="4">
    <source>
        <dbReference type="Google" id="ProtNLM"/>
    </source>
</evidence>
<dbReference type="OrthoDB" id="9772097at2"/>
<dbReference type="RefSeq" id="WP_126805926.1">
    <property type="nucleotide sequence ID" value="NZ_PIPP01000001.1"/>
</dbReference>
<sequence>MAAISESEVLAFIDADEKPLEGVVLFQVSSEEYVVSDPTTHIMDQVDRQFLPNVLVVATGDLVSFPNSDSIRHHVYSFSTARSFDIELYGNSETPTLDFPRSGLVVVGCNIHDQMIGYIVVSEEGKAFRSDSEGQMILTSDTANEDAWFAWHPWMAAAGFAPVSLTTITRDEPMQFSIRAPEQKTESDLESRFRRRLNRGN</sequence>
<feature type="region of interest" description="Disordered" evidence="1">
    <location>
        <begin position="180"/>
        <end position="201"/>
    </location>
</feature>
<dbReference type="AlphaFoldDB" id="A0A432WY74"/>
<dbReference type="InterPro" id="IPR034242">
    <property type="entry name" value="MauL"/>
</dbReference>
<accession>A0A432WY74</accession>
<dbReference type="EMBL" id="PIPP01000001">
    <property type="protein sequence ID" value="RUO38709.1"/>
    <property type="molecule type" value="Genomic_DNA"/>
</dbReference>
<reference evidence="3" key="1">
    <citation type="journal article" date="2018" name="Front. Microbiol.">
        <title>Genome-Based Analysis Reveals the Taxonomy and Diversity of the Family Idiomarinaceae.</title>
        <authorList>
            <person name="Liu Y."/>
            <person name="Lai Q."/>
            <person name="Shao Z."/>
        </authorList>
    </citation>
    <scope>NUCLEOTIDE SEQUENCE [LARGE SCALE GENOMIC DNA]</scope>
    <source>
        <strain evidence="3">AIS</strain>
    </source>
</reference>
<dbReference type="InterPro" id="IPR008972">
    <property type="entry name" value="Cupredoxin"/>
</dbReference>
<protein>
    <recommendedName>
        <fullName evidence="4">Methylamine utilization protein</fullName>
    </recommendedName>
</protein>
<dbReference type="CDD" id="cd04221">
    <property type="entry name" value="MauL"/>
    <property type="match status" value="1"/>
</dbReference>
<dbReference type="SUPFAM" id="SSF49503">
    <property type="entry name" value="Cupredoxins"/>
    <property type="match status" value="1"/>
</dbReference>
<dbReference type="Gene3D" id="2.60.40.420">
    <property type="entry name" value="Cupredoxins - blue copper proteins"/>
    <property type="match status" value="1"/>
</dbReference>
<dbReference type="Proteomes" id="UP000286934">
    <property type="component" value="Unassembled WGS sequence"/>
</dbReference>
<comment type="caution">
    <text evidence="2">The sequence shown here is derived from an EMBL/GenBank/DDBJ whole genome shotgun (WGS) entry which is preliminary data.</text>
</comment>
<name>A0A432WY74_9GAMM</name>
<feature type="compositionally biased region" description="Basic and acidic residues" evidence="1">
    <location>
        <begin position="181"/>
        <end position="192"/>
    </location>
</feature>
<organism evidence="2 3">
    <name type="scientific">Aliidiomarina shirensis</name>
    <dbReference type="NCBI Taxonomy" id="1048642"/>
    <lineage>
        <taxon>Bacteria</taxon>
        <taxon>Pseudomonadati</taxon>
        <taxon>Pseudomonadota</taxon>
        <taxon>Gammaproteobacteria</taxon>
        <taxon>Alteromonadales</taxon>
        <taxon>Idiomarinaceae</taxon>
        <taxon>Aliidiomarina</taxon>
    </lineage>
</organism>